<evidence type="ECO:0000313" key="2">
    <source>
        <dbReference type="Proteomes" id="UP000614334"/>
    </source>
</evidence>
<accession>A0A8H7IA22</accession>
<comment type="caution">
    <text evidence="1">The sequence shown here is derived from an EMBL/GenBank/DDBJ whole genome shotgun (WGS) entry which is preliminary data.</text>
</comment>
<sequence length="265" mass="29158">MASQGGPIQNGPRVTDGIWPSENKIVIGVDIGATHSGLKCGSQVKSQKYIVFSNGRDKRMAVSFGADAVSRDQEEAQKQGWTLAKEFKLHLQPVRLRKKFKLEGYIFEQTKICFEDRIIDGKSIWEKYMSTMQIVIGHPNGWSNREQAFLRNAAVKCGVFNTSQSTIAKNISFVTEAEASVHYCIQHTNLSTELKPGSMFAVCDAGGSTVDTTLYSVISTEPDLQLKEVRTSASIQAGAIFVNRAFEALLNKWMSGLGLSGAKKK</sequence>
<dbReference type="EMBL" id="JACYCF010000019">
    <property type="protein sequence ID" value="KAF8750919.1"/>
    <property type="molecule type" value="Genomic_DNA"/>
</dbReference>
<reference evidence="1" key="1">
    <citation type="submission" date="2020-09" db="EMBL/GenBank/DDBJ databases">
        <title>Comparative genome analyses of four rice-infecting Rhizoctonia solani isolates reveal extensive enrichment of homogalacturonan modification genes.</title>
        <authorList>
            <person name="Lee D.-Y."/>
            <person name="Jeon J."/>
            <person name="Kim K.-T."/>
            <person name="Cheong K."/>
            <person name="Song H."/>
            <person name="Choi G."/>
            <person name="Ko J."/>
            <person name="Opiyo S.O."/>
            <person name="Zuo S."/>
            <person name="Madhav S."/>
            <person name="Lee Y.-H."/>
            <person name="Wang G.-L."/>
        </authorList>
    </citation>
    <scope>NUCLEOTIDE SEQUENCE</scope>
    <source>
        <strain evidence="1">AG1-IA B2</strain>
    </source>
</reference>
<name>A0A8H7IA22_9AGAM</name>
<dbReference type="PANTHER" id="PTHR14187">
    <property type="entry name" value="ALPHA KINASE/ELONGATION FACTOR 2 KINASE"/>
    <property type="match status" value="1"/>
</dbReference>
<dbReference type="PANTHER" id="PTHR14187:SF5">
    <property type="entry name" value="HEAT SHOCK 70 KDA PROTEIN 12A"/>
    <property type="match status" value="1"/>
</dbReference>
<gene>
    <name evidence="1" type="ORF">RHS01_08941</name>
</gene>
<dbReference type="AlphaFoldDB" id="A0A8H7IA22"/>
<evidence type="ECO:0000313" key="1">
    <source>
        <dbReference type="EMBL" id="KAF8750919.1"/>
    </source>
</evidence>
<dbReference type="Gene3D" id="3.30.420.40">
    <property type="match status" value="2"/>
</dbReference>
<dbReference type="InterPro" id="IPR043129">
    <property type="entry name" value="ATPase_NBD"/>
</dbReference>
<dbReference type="Proteomes" id="UP000614334">
    <property type="component" value="Unassembled WGS sequence"/>
</dbReference>
<dbReference type="CDD" id="cd10170">
    <property type="entry name" value="ASKHA_NBD_HSP70"/>
    <property type="match status" value="1"/>
</dbReference>
<organism evidence="1 2">
    <name type="scientific">Rhizoctonia solani</name>
    <dbReference type="NCBI Taxonomy" id="456999"/>
    <lineage>
        <taxon>Eukaryota</taxon>
        <taxon>Fungi</taxon>
        <taxon>Dikarya</taxon>
        <taxon>Basidiomycota</taxon>
        <taxon>Agaricomycotina</taxon>
        <taxon>Agaricomycetes</taxon>
        <taxon>Cantharellales</taxon>
        <taxon>Ceratobasidiaceae</taxon>
        <taxon>Rhizoctonia</taxon>
    </lineage>
</organism>
<dbReference type="SUPFAM" id="SSF53067">
    <property type="entry name" value="Actin-like ATPase domain"/>
    <property type="match status" value="1"/>
</dbReference>
<proteinExistence type="predicted"/>
<protein>
    <submittedName>
        <fullName evidence="1">ATP binding</fullName>
    </submittedName>
</protein>